<dbReference type="InterPro" id="IPR037460">
    <property type="entry name" value="SEST-like"/>
</dbReference>
<feature type="disulfide bond" evidence="2">
    <location>
        <begin position="136"/>
        <end position="149"/>
    </location>
</feature>
<dbReference type="PANTHER" id="PTHR37981">
    <property type="entry name" value="LIPASE 2"/>
    <property type="match status" value="1"/>
</dbReference>
<dbReference type="EMBL" id="AP035881">
    <property type="protein sequence ID" value="BFP49700.1"/>
    <property type="molecule type" value="Genomic_DNA"/>
</dbReference>
<dbReference type="RefSeq" id="WP_407991770.1">
    <property type="nucleotide sequence ID" value="NZ_AP035881.2"/>
</dbReference>
<protein>
    <submittedName>
        <fullName evidence="5">SGNH/GDSL hydrolase family protein</fullName>
    </submittedName>
</protein>
<dbReference type="GO" id="GO:0019433">
    <property type="term" value="P:triglyceride catabolic process"/>
    <property type="evidence" value="ECO:0007669"/>
    <property type="project" value="TreeGrafter"/>
</dbReference>
<dbReference type="AlphaFoldDB" id="A0AB33K664"/>
<dbReference type="SUPFAM" id="SSF52266">
    <property type="entry name" value="SGNH hydrolase"/>
    <property type="match status" value="1"/>
</dbReference>
<feature type="domain" description="SGNH hydrolase-type esterase" evidence="4">
    <location>
        <begin position="44"/>
        <end position="280"/>
    </location>
</feature>
<dbReference type="InterPro" id="IPR036514">
    <property type="entry name" value="SGNH_hydro_sf"/>
</dbReference>
<evidence type="ECO:0000313" key="5">
    <source>
        <dbReference type="EMBL" id="BFP49700.1"/>
    </source>
</evidence>
<dbReference type="InterPro" id="IPR013830">
    <property type="entry name" value="SGNH_hydro"/>
</dbReference>
<keyword evidence="2" id="KW-1015">Disulfide bond</keyword>
<evidence type="ECO:0000256" key="1">
    <source>
        <dbReference type="PIRSR" id="PIRSR637460-1"/>
    </source>
</evidence>
<evidence type="ECO:0000259" key="4">
    <source>
        <dbReference type="Pfam" id="PF13472"/>
    </source>
</evidence>
<feature type="disulfide bond" evidence="2">
    <location>
        <begin position="204"/>
        <end position="253"/>
    </location>
</feature>
<feature type="active site" description="Nucleophile" evidence="1">
    <location>
        <position position="48"/>
    </location>
</feature>
<evidence type="ECO:0000256" key="2">
    <source>
        <dbReference type="PIRSR" id="PIRSR637460-2"/>
    </source>
</evidence>
<feature type="active site" evidence="1">
    <location>
        <position position="273"/>
    </location>
</feature>
<name>A0AB33K664_9ACTN</name>
<dbReference type="GO" id="GO:0004806">
    <property type="term" value="F:triacylglycerol lipase activity"/>
    <property type="evidence" value="ECO:0007669"/>
    <property type="project" value="TreeGrafter"/>
</dbReference>
<dbReference type="PANTHER" id="PTHR37981:SF1">
    <property type="entry name" value="SGNH HYDROLASE-TYPE ESTERASE DOMAIN-CONTAINING PROTEIN"/>
    <property type="match status" value="1"/>
</dbReference>
<feature type="disulfide bond" evidence="2">
    <location>
        <begin position="63"/>
        <end position="88"/>
    </location>
</feature>
<organism evidence="5">
    <name type="scientific">Kitasatospora sp. CMC57</name>
    <dbReference type="NCBI Taxonomy" id="3231513"/>
    <lineage>
        <taxon>Bacteria</taxon>
        <taxon>Bacillati</taxon>
        <taxon>Actinomycetota</taxon>
        <taxon>Actinomycetes</taxon>
        <taxon>Kitasatosporales</taxon>
        <taxon>Streptomycetaceae</taxon>
        <taxon>Kitasatospora</taxon>
    </lineage>
</organism>
<keyword evidence="3" id="KW-0732">Signal</keyword>
<evidence type="ECO:0000256" key="3">
    <source>
        <dbReference type="SAM" id="SignalP"/>
    </source>
</evidence>
<feature type="signal peptide" evidence="3">
    <location>
        <begin position="1"/>
        <end position="29"/>
    </location>
</feature>
<reference evidence="5" key="1">
    <citation type="submission" date="2024-07" db="EMBL/GenBank/DDBJ databases">
        <title>Complete genome sequences of cellulolytic bacteria, Kitasatospora sp. CMC57 and Streptomyces sp. CMC78, isolated from Japanese agricultural soil.</title>
        <authorList>
            <person name="Hashimoto T."/>
            <person name="Ito M."/>
            <person name="Iwamoto M."/>
            <person name="Fukahori D."/>
            <person name="Shoda T."/>
            <person name="Sakoda M."/>
            <person name="Morohoshi T."/>
            <person name="Mitsuboshi M."/>
            <person name="Nishizawa T."/>
        </authorList>
    </citation>
    <scope>NUCLEOTIDE SEQUENCE</scope>
    <source>
        <strain evidence="5">CMC57</strain>
    </source>
</reference>
<sequence length="292" mass="29478">MPSTGTSRARTALTAFALAAAVSGGAVTAAGPAAAQTTYARYVALGDSYASAAGVPDQIDTACARSSRNYPSLLNAALTPAARVDVTCGGATTAHMTSRQTGSAGPQFDALNADTDLVTLTIGGNDIGFADIIVRCATLGLFSPNGAPCKSSYTKAGVDQLSAKIDVTAGSIAATLDGIRQRSPRATVLVTGYPAILPDDGTNCFSTVSIAKGDAPWLRDTEKHLNAVIAAQAAAHGARYVDTYTPSIGHDACKPTGTRWLEPLFASGAAAFHPNATGEQSMAAAALAAATR</sequence>
<dbReference type="Gene3D" id="3.40.50.1110">
    <property type="entry name" value="SGNH hydrolase"/>
    <property type="match status" value="1"/>
</dbReference>
<accession>A0AB33K664</accession>
<gene>
    <name evidence="5" type="ORF">KCMC57_60680</name>
</gene>
<feature type="chain" id="PRO_5044301083" evidence="3">
    <location>
        <begin position="30"/>
        <end position="292"/>
    </location>
</feature>
<proteinExistence type="predicted"/>
<keyword evidence="5" id="KW-0378">Hydrolase</keyword>
<dbReference type="Pfam" id="PF13472">
    <property type="entry name" value="Lipase_GDSL_2"/>
    <property type="match status" value="1"/>
</dbReference>
<dbReference type="CDD" id="cd01823">
    <property type="entry name" value="SEST_like"/>
    <property type="match status" value="1"/>
</dbReference>